<dbReference type="AlphaFoldDB" id="A0A0R2AYC4"/>
<dbReference type="Gene3D" id="3.20.80.10">
    <property type="entry name" value="Regulatory factor, effector binding domain"/>
    <property type="match status" value="1"/>
</dbReference>
<evidence type="ECO:0000313" key="1">
    <source>
        <dbReference type="EMBL" id="KRM71754.1"/>
    </source>
</evidence>
<dbReference type="PATRIC" id="fig|1423727.3.peg.1432"/>
<gene>
    <name evidence="1" type="ORF">FC34_GL001413</name>
</gene>
<dbReference type="EMBL" id="AYZQ01000003">
    <property type="protein sequence ID" value="KRM71754.1"/>
    <property type="molecule type" value="Genomic_DNA"/>
</dbReference>
<proteinExistence type="predicted"/>
<evidence type="ECO:0000313" key="2">
    <source>
        <dbReference type="Proteomes" id="UP000051672"/>
    </source>
</evidence>
<keyword evidence="2" id="KW-1185">Reference proteome</keyword>
<dbReference type="OrthoDB" id="2286647at2"/>
<dbReference type="InterPro" id="IPR011256">
    <property type="entry name" value="Reg_factor_effector_dom_sf"/>
</dbReference>
<sequence>MAFLFDWSEMETDEYTTDTQNGSVVQLGERNYIMLSGSGDEQSDQFMQDAAAMLTLGQFMTEAPDHGIEIEGFRNYNHYPLNVSWHGDFTSPHKDYEMLMKHPNFMPKAAVDAAIEQLGATNPIIKKIHYGRFEEGLEAQIGHVGLINQATIDMLKHFIESTPFEIDTTDTAHRELYLNDITKAPRDQWQTILRQRVVGKGSAGDRYPIIFN</sequence>
<dbReference type="RefSeq" id="WP_057894698.1">
    <property type="nucleotide sequence ID" value="NZ_AYZQ01000003.1"/>
</dbReference>
<reference evidence="1 2" key="1">
    <citation type="journal article" date="2015" name="Genome Announc.">
        <title>Expanding the biotechnology potential of lactobacilli through comparative genomics of 213 strains and associated genera.</title>
        <authorList>
            <person name="Sun Z."/>
            <person name="Harris H.M."/>
            <person name="McCann A."/>
            <person name="Guo C."/>
            <person name="Argimon S."/>
            <person name="Zhang W."/>
            <person name="Yang X."/>
            <person name="Jeffery I.B."/>
            <person name="Cooney J.C."/>
            <person name="Kagawa T.F."/>
            <person name="Liu W."/>
            <person name="Song Y."/>
            <person name="Salvetti E."/>
            <person name="Wrobel A."/>
            <person name="Rasinkangas P."/>
            <person name="Parkhill J."/>
            <person name="Rea M.C."/>
            <person name="O'Sullivan O."/>
            <person name="Ritari J."/>
            <person name="Douillard F.P."/>
            <person name="Paul Ross R."/>
            <person name="Yang R."/>
            <person name="Briner A.E."/>
            <person name="Felis G.E."/>
            <person name="de Vos W.M."/>
            <person name="Barrangou R."/>
            <person name="Klaenhammer T.R."/>
            <person name="Caufield P.W."/>
            <person name="Cui Y."/>
            <person name="Zhang H."/>
            <person name="O'Toole P.W."/>
        </authorList>
    </citation>
    <scope>NUCLEOTIDE SEQUENCE [LARGE SCALE GENOMIC DNA]</scope>
    <source>
        <strain evidence="1 2">DSM 23927</strain>
    </source>
</reference>
<evidence type="ECO:0008006" key="3">
    <source>
        <dbReference type="Google" id="ProtNLM"/>
    </source>
</evidence>
<protein>
    <recommendedName>
        <fullName evidence="3">GyrI-like small molecule binding domain-containing protein</fullName>
    </recommendedName>
</protein>
<name>A0A0R2AYC4_9LACO</name>
<organism evidence="1 2">
    <name type="scientific">Lacticaseibacillus brantae DSM 23927</name>
    <dbReference type="NCBI Taxonomy" id="1423727"/>
    <lineage>
        <taxon>Bacteria</taxon>
        <taxon>Bacillati</taxon>
        <taxon>Bacillota</taxon>
        <taxon>Bacilli</taxon>
        <taxon>Lactobacillales</taxon>
        <taxon>Lactobacillaceae</taxon>
        <taxon>Lacticaseibacillus</taxon>
    </lineage>
</organism>
<dbReference type="Proteomes" id="UP000051672">
    <property type="component" value="Unassembled WGS sequence"/>
</dbReference>
<comment type="caution">
    <text evidence="1">The sequence shown here is derived from an EMBL/GenBank/DDBJ whole genome shotgun (WGS) entry which is preliminary data.</text>
</comment>
<accession>A0A0R2AYC4</accession>